<proteinExistence type="predicted"/>
<dbReference type="InterPro" id="IPR025205">
    <property type="entry name" value="PilX/PilW_C"/>
</dbReference>
<sequence>MLTASSCFAAMHLLRVGQLLASRHIDREIAMHAAEVALLDAEADVLAALAQGGGRLLQWPDAGTCVEGAGRGLCVPGRDMPPVWWRWLDGQPLAEAATFGTFTGARMPELPDGVAGAATLPCYVLEPIGDGMPGHRPRFRVTALGFGRDPRVRVLVQSEFQP</sequence>
<dbReference type="AlphaFoldDB" id="A0A5P2H736"/>
<protein>
    <submittedName>
        <fullName evidence="2">Pilus assembly protein PilX</fullName>
    </submittedName>
</protein>
<name>A0A5P2H736_9BURK</name>
<organism evidence="2 3">
    <name type="scientific">Cupriavidus pauculus</name>
    <dbReference type="NCBI Taxonomy" id="82633"/>
    <lineage>
        <taxon>Bacteria</taxon>
        <taxon>Pseudomonadati</taxon>
        <taxon>Pseudomonadota</taxon>
        <taxon>Betaproteobacteria</taxon>
        <taxon>Burkholderiales</taxon>
        <taxon>Burkholderiaceae</taxon>
        <taxon>Cupriavidus</taxon>
    </lineage>
</organism>
<evidence type="ECO:0000313" key="3">
    <source>
        <dbReference type="Proteomes" id="UP000322822"/>
    </source>
</evidence>
<evidence type="ECO:0000313" key="2">
    <source>
        <dbReference type="EMBL" id="QET03796.1"/>
    </source>
</evidence>
<dbReference type="OrthoDB" id="8965388at2"/>
<feature type="domain" description="PilX/PilW C-terminal" evidence="1">
    <location>
        <begin position="89"/>
        <end position="161"/>
    </location>
</feature>
<gene>
    <name evidence="2" type="ORF">FOB72_11135</name>
</gene>
<reference evidence="2 3" key="1">
    <citation type="submission" date="2019-09" db="EMBL/GenBank/DDBJ databases">
        <title>FDA dAtabase for Regulatory Grade micrObial Sequences (FDA-ARGOS): Supporting development and validation of Infectious Disease Dx tests.</title>
        <authorList>
            <person name="Sciortino C."/>
            <person name="Tallon L."/>
            <person name="Sadzewicz L."/>
            <person name="Vavikolanu K."/>
            <person name="Mehta A."/>
            <person name="Aluvathingal J."/>
            <person name="Nadendla S."/>
            <person name="Nandy P."/>
            <person name="Geyer C."/>
            <person name="Yan Y."/>
            <person name="Sichtig H."/>
        </authorList>
    </citation>
    <scope>NUCLEOTIDE SEQUENCE [LARGE SCALE GENOMIC DNA]</scope>
    <source>
        <strain evidence="2 3">FDAARGOS_664</strain>
    </source>
</reference>
<dbReference type="Pfam" id="PF13681">
    <property type="entry name" value="PilX"/>
    <property type="match status" value="1"/>
</dbReference>
<dbReference type="Proteomes" id="UP000322822">
    <property type="component" value="Chromosome 1"/>
</dbReference>
<evidence type="ECO:0000259" key="1">
    <source>
        <dbReference type="Pfam" id="PF13681"/>
    </source>
</evidence>
<dbReference type="EMBL" id="CP044065">
    <property type="protein sequence ID" value="QET03796.1"/>
    <property type="molecule type" value="Genomic_DNA"/>
</dbReference>
<accession>A0A5P2H736</accession>